<protein>
    <submittedName>
        <fullName evidence="2">Uncharacterized protein</fullName>
    </submittedName>
</protein>
<proteinExistence type="predicted"/>
<keyword evidence="3" id="KW-1185">Reference proteome</keyword>
<reference evidence="2 3" key="2">
    <citation type="journal article" date="2017" name="Nature">
        <title>The Apostasia genome and the evolution of orchids.</title>
        <authorList>
            <person name="Zhang G.Q."/>
            <person name="Liu K.W."/>
            <person name="Li Z."/>
            <person name="Lohaus R."/>
            <person name="Hsiao Y.Y."/>
            <person name="Niu S.C."/>
            <person name="Wang J.Y."/>
            <person name="Lin Y.C."/>
            <person name="Xu Q."/>
            <person name="Chen L.J."/>
            <person name="Yoshida K."/>
            <person name="Fujiwara S."/>
            <person name="Wang Z.W."/>
            <person name="Zhang Y.Q."/>
            <person name="Mitsuda N."/>
            <person name="Wang M."/>
            <person name="Liu G.H."/>
            <person name="Pecoraro L."/>
            <person name="Huang H.X."/>
            <person name="Xiao X.J."/>
            <person name="Lin M."/>
            <person name="Wu X.Y."/>
            <person name="Wu W.L."/>
            <person name="Chen Y.Y."/>
            <person name="Chang S.B."/>
            <person name="Sakamoto S."/>
            <person name="Ohme-Takagi M."/>
            <person name="Yagi M."/>
            <person name="Zeng S.J."/>
            <person name="Shen C.Y."/>
            <person name="Yeh C.M."/>
            <person name="Luo Y.B."/>
            <person name="Tsai W.C."/>
            <person name="Van de Peer Y."/>
            <person name="Liu Z.J."/>
        </authorList>
    </citation>
    <scope>NUCLEOTIDE SEQUENCE [LARGE SCALE GENOMIC DNA]</scope>
    <source>
        <tissue evidence="2">The whole plant</tissue>
    </source>
</reference>
<gene>
    <name evidence="2" type="ORF">MA16_Dca013853</name>
</gene>
<dbReference type="AlphaFoldDB" id="A0A2I0WXP9"/>
<evidence type="ECO:0000256" key="1">
    <source>
        <dbReference type="SAM" id="MobiDB-lite"/>
    </source>
</evidence>
<organism evidence="2 3">
    <name type="scientific">Dendrobium catenatum</name>
    <dbReference type="NCBI Taxonomy" id="906689"/>
    <lineage>
        <taxon>Eukaryota</taxon>
        <taxon>Viridiplantae</taxon>
        <taxon>Streptophyta</taxon>
        <taxon>Embryophyta</taxon>
        <taxon>Tracheophyta</taxon>
        <taxon>Spermatophyta</taxon>
        <taxon>Magnoliopsida</taxon>
        <taxon>Liliopsida</taxon>
        <taxon>Asparagales</taxon>
        <taxon>Orchidaceae</taxon>
        <taxon>Epidendroideae</taxon>
        <taxon>Malaxideae</taxon>
        <taxon>Dendrobiinae</taxon>
        <taxon>Dendrobium</taxon>
    </lineage>
</organism>
<dbReference type="Proteomes" id="UP000233837">
    <property type="component" value="Unassembled WGS sequence"/>
</dbReference>
<feature type="region of interest" description="Disordered" evidence="1">
    <location>
        <begin position="65"/>
        <end position="92"/>
    </location>
</feature>
<name>A0A2I0WXP9_9ASPA</name>
<reference evidence="2 3" key="1">
    <citation type="journal article" date="2016" name="Sci. Rep.">
        <title>The Dendrobium catenatum Lindl. genome sequence provides insights into polysaccharide synthase, floral development and adaptive evolution.</title>
        <authorList>
            <person name="Zhang G.Q."/>
            <person name="Xu Q."/>
            <person name="Bian C."/>
            <person name="Tsai W.C."/>
            <person name="Yeh C.M."/>
            <person name="Liu K.W."/>
            <person name="Yoshida K."/>
            <person name="Zhang L.S."/>
            <person name="Chang S.B."/>
            <person name="Chen F."/>
            <person name="Shi Y."/>
            <person name="Su Y.Y."/>
            <person name="Zhang Y.Q."/>
            <person name="Chen L.J."/>
            <person name="Yin Y."/>
            <person name="Lin M."/>
            <person name="Huang H."/>
            <person name="Deng H."/>
            <person name="Wang Z.W."/>
            <person name="Zhu S.L."/>
            <person name="Zhao X."/>
            <person name="Deng C."/>
            <person name="Niu S.C."/>
            <person name="Huang J."/>
            <person name="Wang M."/>
            <person name="Liu G.H."/>
            <person name="Yang H.J."/>
            <person name="Xiao X.J."/>
            <person name="Hsiao Y.Y."/>
            <person name="Wu W.L."/>
            <person name="Chen Y.Y."/>
            <person name="Mitsuda N."/>
            <person name="Ohme-Takagi M."/>
            <person name="Luo Y.B."/>
            <person name="Van de Peer Y."/>
            <person name="Liu Z.J."/>
        </authorList>
    </citation>
    <scope>NUCLEOTIDE SEQUENCE [LARGE SCALE GENOMIC DNA]</scope>
    <source>
        <tissue evidence="2">The whole plant</tissue>
    </source>
</reference>
<evidence type="ECO:0000313" key="2">
    <source>
        <dbReference type="EMBL" id="PKU80438.1"/>
    </source>
</evidence>
<dbReference type="EMBL" id="KZ502357">
    <property type="protein sequence ID" value="PKU80438.1"/>
    <property type="molecule type" value="Genomic_DNA"/>
</dbReference>
<sequence>MNSENVPTANEAHMIIVVEDEVSVKSLTKIDNESVTHDEDSNVTTNSNNRFSLLSNQIEEGEIVPDYSAPDQNPVDPLDKSIKESSNVNTPDIQCSEDVSITVKKKKSKQLKDLGPISLNLRNRRMEMVAKGNLGTQSPQIH</sequence>
<evidence type="ECO:0000313" key="3">
    <source>
        <dbReference type="Proteomes" id="UP000233837"/>
    </source>
</evidence>
<accession>A0A2I0WXP9</accession>